<proteinExistence type="predicted"/>
<name>A0A5D3AP78_9TREE</name>
<accession>A0A5D3AP78</accession>
<feature type="compositionally biased region" description="Low complexity" evidence="1">
    <location>
        <begin position="45"/>
        <end position="56"/>
    </location>
</feature>
<dbReference type="AlphaFoldDB" id="A0A5D3AP78"/>
<dbReference type="Proteomes" id="UP000322245">
    <property type="component" value="Unassembled WGS sequence"/>
</dbReference>
<dbReference type="EMBL" id="NIDF01000131">
    <property type="protein sequence ID" value="TYJ52498.1"/>
    <property type="molecule type" value="Genomic_DNA"/>
</dbReference>
<evidence type="ECO:0000313" key="3">
    <source>
        <dbReference type="Proteomes" id="UP000322245"/>
    </source>
</evidence>
<protein>
    <submittedName>
        <fullName evidence="2">Uncharacterized protein</fullName>
    </submittedName>
</protein>
<comment type="caution">
    <text evidence="2">The sequence shown here is derived from an EMBL/GenBank/DDBJ whole genome shotgun (WGS) entry which is preliminary data.</text>
</comment>
<sequence>MSQSNNQDLDSSLDPYRDFIESRIRTIQTRREASEDQSAESRGASSVPPSVDMSPVASIDPNDIEENVNDIWVDAENANTPSTVILTDDDLVEDDENTPPAYDFGAASNLATHPTTLGFLFTERQTGIAGPSRVRLYTNTSPQGAAYSKWMLDEEEHGGRDRDGERISMDDAITLYVGNLDGDRRDAVSGWMLIGLDQFWRTGQSTFSFVYRGASVNEDAAQNRRGER</sequence>
<feature type="compositionally biased region" description="Basic and acidic residues" evidence="1">
    <location>
        <begin position="24"/>
        <end position="34"/>
    </location>
</feature>
<evidence type="ECO:0000256" key="1">
    <source>
        <dbReference type="SAM" id="MobiDB-lite"/>
    </source>
</evidence>
<feature type="region of interest" description="Disordered" evidence="1">
    <location>
        <begin position="24"/>
        <end position="56"/>
    </location>
</feature>
<organism evidence="2 3">
    <name type="scientific">Cryptococcus floricola</name>
    <dbReference type="NCBI Taxonomy" id="2591691"/>
    <lineage>
        <taxon>Eukaryota</taxon>
        <taxon>Fungi</taxon>
        <taxon>Dikarya</taxon>
        <taxon>Basidiomycota</taxon>
        <taxon>Agaricomycotina</taxon>
        <taxon>Tremellomycetes</taxon>
        <taxon>Tremellales</taxon>
        <taxon>Cryptococcaceae</taxon>
        <taxon>Cryptococcus</taxon>
    </lineage>
</organism>
<keyword evidence="3" id="KW-1185">Reference proteome</keyword>
<evidence type="ECO:0000313" key="2">
    <source>
        <dbReference type="EMBL" id="TYJ52498.1"/>
    </source>
</evidence>
<gene>
    <name evidence="2" type="ORF">B9479_006892</name>
</gene>
<reference evidence="2 3" key="1">
    <citation type="submission" date="2017-05" db="EMBL/GenBank/DDBJ databases">
        <title>The Genome Sequence of Tsuchiyaea wingfieldii DSM 27421.</title>
        <authorList>
            <person name="Cuomo C."/>
            <person name="Passer A."/>
            <person name="Billmyre B."/>
            <person name="Heitman J."/>
        </authorList>
    </citation>
    <scope>NUCLEOTIDE SEQUENCE [LARGE SCALE GENOMIC DNA]</scope>
    <source>
        <strain evidence="2 3">DSM 27421</strain>
    </source>
</reference>